<dbReference type="Proteomes" id="UP000078397">
    <property type="component" value="Unassembled WGS sequence"/>
</dbReference>
<comment type="caution">
    <text evidence="1">The sequence shown here is derived from an EMBL/GenBank/DDBJ whole genome shotgun (WGS) entry which is preliminary data.</text>
</comment>
<reference evidence="1 2" key="1">
    <citation type="journal article" date="2016" name="PLoS Pathog.">
        <title>Biosynthesis of antibiotic leucinostatins in bio-control fungus Purpureocillium lilacinum and their inhibition on phytophthora revealed by genome mining.</title>
        <authorList>
            <person name="Wang G."/>
            <person name="Liu Z."/>
            <person name="Lin R."/>
            <person name="Li E."/>
            <person name="Mao Z."/>
            <person name="Ling J."/>
            <person name="Yang Y."/>
            <person name="Yin W.B."/>
            <person name="Xie B."/>
        </authorList>
    </citation>
    <scope>NUCLEOTIDE SEQUENCE [LARGE SCALE GENOMIC DNA]</scope>
    <source>
        <strain evidence="1">170</strain>
    </source>
</reference>
<dbReference type="KEGG" id="pchm:VFPPC_17361"/>
<dbReference type="AlphaFoldDB" id="A0A219ARV4"/>
<organism evidence="1 2">
    <name type="scientific">Pochonia chlamydosporia 170</name>
    <dbReference type="NCBI Taxonomy" id="1380566"/>
    <lineage>
        <taxon>Eukaryota</taxon>
        <taxon>Fungi</taxon>
        <taxon>Dikarya</taxon>
        <taxon>Ascomycota</taxon>
        <taxon>Pezizomycotina</taxon>
        <taxon>Sordariomycetes</taxon>
        <taxon>Hypocreomycetidae</taxon>
        <taxon>Hypocreales</taxon>
        <taxon>Clavicipitaceae</taxon>
        <taxon>Pochonia</taxon>
    </lineage>
</organism>
<evidence type="ECO:0000313" key="1">
    <source>
        <dbReference type="EMBL" id="OWT43490.1"/>
    </source>
</evidence>
<dbReference type="EMBL" id="LSBJ02000001">
    <property type="protein sequence ID" value="OWT43490.1"/>
    <property type="molecule type" value="Genomic_DNA"/>
</dbReference>
<accession>A0A219ARV4</accession>
<evidence type="ECO:0000313" key="2">
    <source>
        <dbReference type="Proteomes" id="UP000078397"/>
    </source>
</evidence>
<dbReference type="RefSeq" id="XP_022285908.1">
    <property type="nucleotide sequence ID" value="XM_022429075.1"/>
</dbReference>
<gene>
    <name evidence="1" type="ORF">VFPPC_17361</name>
</gene>
<sequence length="125" mass="14185">MGDITSIKGVSVTCSYIIALFRDLPVAASLLQTRGLSRFLAQILRPMASDWHNQGYLGLFEVYHLRPSHPASRTFWNSDRCDGANESRQHKTKQMKEKERVLLRLGLAPAMHKPDGMLLPCHHVF</sequence>
<keyword evidence="2" id="KW-1185">Reference proteome</keyword>
<dbReference type="GeneID" id="33936345"/>
<name>A0A219ARV4_METCM</name>
<proteinExistence type="predicted"/>
<protein>
    <submittedName>
        <fullName evidence="1">Uncharacterized protein</fullName>
    </submittedName>
</protein>